<evidence type="ECO:0000313" key="3">
    <source>
        <dbReference type="EMBL" id="THD65694.1"/>
    </source>
</evidence>
<dbReference type="InterPro" id="IPR051125">
    <property type="entry name" value="ABC-4/HrtB_transporter"/>
</dbReference>
<keyword evidence="1" id="KW-1133">Transmembrane helix</keyword>
<name>A0A4S3LWY8_9FLAO</name>
<dbReference type="OrthoDB" id="9784014at2"/>
<feature type="transmembrane region" description="Helical" evidence="1">
    <location>
        <begin position="353"/>
        <end position="377"/>
    </location>
</feature>
<dbReference type="Proteomes" id="UP000305939">
    <property type="component" value="Unassembled WGS sequence"/>
</dbReference>
<comment type="caution">
    <text evidence="3">The sequence shown here is derived from an EMBL/GenBank/DDBJ whole genome shotgun (WGS) entry which is preliminary data.</text>
</comment>
<feature type="domain" description="MacB-like periplasmic core" evidence="2">
    <location>
        <begin position="77"/>
        <end position="203"/>
    </location>
</feature>
<protein>
    <submittedName>
        <fullName evidence="3">ABC transporter permease</fullName>
    </submittedName>
</protein>
<dbReference type="PANTHER" id="PTHR43738">
    <property type="entry name" value="ABC TRANSPORTER, MEMBRANE PROTEIN"/>
    <property type="match status" value="1"/>
</dbReference>
<feature type="transmembrane region" description="Helical" evidence="1">
    <location>
        <begin position="309"/>
        <end position="333"/>
    </location>
</feature>
<feature type="transmembrane region" description="Helical" evidence="1">
    <location>
        <begin position="20"/>
        <end position="40"/>
    </location>
</feature>
<accession>A0A4S3LWY8</accession>
<proteinExistence type="predicted"/>
<evidence type="ECO:0000259" key="2">
    <source>
        <dbReference type="Pfam" id="PF12704"/>
    </source>
</evidence>
<sequence length="392" mass="42507">MNNSMYLAWNYLKYHWGKTLLLVFAISMVIFIPLVLNLFANKGAERMMSRAVTTPLLAGSKGSATELTLSTLYFREPGIPPLEFREIKALENEGLARAIPLNLEYKVKEQPIVGTTTAYFDFRNAGFASGRPMAVIGECVLGASAAIKLNANTGDAVISSPAGAFDVAGSFPLKMKVTGVLKPLNTADDEAVFTDLKTAWVISGKAHGHDELTTATADSLLLSRSDSIAIASKAVLSYTEITPENINSFHFHGDPDHYPVNAIIAIPKDKKSELMLRGRYENEVQNVQIVVPEKVVDELLETVVSVKEILTLAAISIGAATLVITLLVFSLSIRLRKKEIQTLKYIGAAKGSITGILSLEIVLVFALSTLLTLFYLLAINGIGLPLLEQLIQ</sequence>
<dbReference type="PANTHER" id="PTHR43738:SF2">
    <property type="entry name" value="ABC TRANSPORTER PERMEASE"/>
    <property type="match status" value="1"/>
</dbReference>
<dbReference type="Pfam" id="PF12704">
    <property type="entry name" value="MacB_PCD"/>
    <property type="match status" value="1"/>
</dbReference>
<organism evidence="3 4">
    <name type="scientific">Robertkochia marina</name>
    <dbReference type="NCBI Taxonomy" id="1227945"/>
    <lineage>
        <taxon>Bacteria</taxon>
        <taxon>Pseudomonadati</taxon>
        <taxon>Bacteroidota</taxon>
        <taxon>Flavobacteriia</taxon>
        <taxon>Flavobacteriales</taxon>
        <taxon>Flavobacteriaceae</taxon>
        <taxon>Robertkochia</taxon>
    </lineage>
</organism>
<dbReference type="InterPro" id="IPR025857">
    <property type="entry name" value="MacB_PCD"/>
</dbReference>
<keyword evidence="1" id="KW-0812">Transmembrane</keyword>
<dbReference type="EMBL" id="SSMC01000004">
    <property type="protein sequence ID" value="THD65694.1"/>
    <property type="molecule type" value="Genomic_DNA"/>
</dbReference>
<dbReference type="AlphaFoldDB" id="A0A4S3LWY8"/>
<dbReference type="RefSeq" id="WP_136336978.1">
    <property type="nucleotide sequence ID" value="NZ_QXMP01000002.1"/>
</dbReference>
<reference evidence="3 4" key="1">
    <citation type="submission" date="2019-04" db="EMBL/GenBank/DDBJ databases">
        <title>Draft genome sequence of Robertkochia marina CC-AMO-30D.</title>
        <authorList>
            <person name="Hameed A."/>
            <person name="Lin S.-Y."/>
            <person name="Shahina M."/>
            <person name="Lai W.-A."/>
            <person name="Young C.-C."/>
        </authorList>
    </citation>
    <scope>NUCLEOTIDE SEQUENCE [LARGE SCALE GENOMIC DNA]</scope>
    <source>
        <strain evidence="3 4">CC-AMO-30D</strain>
    </source>
</reference>
<evidence type="ECO:0000313" key="4">
    <source>
        <dbReference type="Proteomes" id="UP000305939"/>
    </source>
</evidence>
<evidence type="ECO:0000256" key="1">
    <source>
        <dbReference type="SAM" id="Phobius"/>
    </source>
</evidence>
<keyword evidence="1" id="KW-0472">Membrane</keyword>
<gene>
    <name evidence="3" type="ORF">E7Z59_13970</name>
</gene>
<keyword evidence="4" id="KW-1185">Reference proteome</keyword>